<dbReference type="SUPFAM" id="SSF56112">
    <property type="entry name" value="Protein kinase-like (PK-like)"/>
    <property type="match status" value="1"/>
</dbReference>
<evidence type="ECO:0000313" key="3">
    <source>
        <dbReference type="EMBL" id="OEU06528.1"/>
    </source>
</evidence>
<dbReference type="AlphaFoldDB" id="A0A1E7EKV0"/>
<accession>A0A1E7EKV0</accession>
<keyword evidence="4" id="KW-1185">Reference proteome</keyword>
<dbReference type="PANTHER" id="PTHR11012">
    <property type="entry name" value="PROTEIN KINASE-LIKE DOMAIN-CONTAINING"/>
    <property type="match status" value="1"/>
</dbReference>
<dbReference type="InterPro" id="IPR011009">
    <property type="entry name" value="Kinase-like_dom_sf"/>
</dbReference>
<keyword evidence="2" id="KW-0732">Signal</keyword>
<dbReference type="OrthoDB" id="10254945at2759"/>
<proteinExistence type="predicted"/>
<sequence length="588" mass="66003">MALVLLLFAFLSLSLSLYSQYDPTVVAACDLAVNFVFGPTATYRPIGSAADTAFSGSAVIELEVLVVIPKTKTTKPTTTTMTNGKNNAHNTNTTRVVLKHSAVRTLSKSFVTTSTSEEEGDTIKSSKKYAAALKVDQSSRNEYAFLQSYSEKLLQLPPNTIDNDGISSSNKNKNKNDDDEEEEIKLIQTKTRIPRTLYARNHPTEGITLLLESFTSSGGRVTVIPLGPKLNATLEWLANFHANFLPRSLNPNTFLNDDNDNSDSDFAATKEVKEKEEKEEEEEEKKLSSLLWSIGTHLSLEKRSPIELQQLPRDLTEFVERFQNIDNDHDNENDCCCSYFQTLQAKQQGQRIQDVAMDVAHYLHPDNNPAHKTIVHGDYKQGNMFFAATATNNNNTTAVTTTATSSSSRNNGDKEIDIDIDAAHQHQEKIAVFDWQWTGPGLGATDLVYLCVMAVSDEALVDYETTILRPYHNYLIQALTNVTRTNNNKNKNVGDGTTTTTTTNYDELYPYNHLINEFKIAMIDIQRWMGGSRYKSMTVETVQKAKENIDINHGIFRRSMTRIVWIFKIVDLALDDIESGRIQLLKHK</sequence>
<evidence type="ECO:0008006" key="5">
    <source>
        <dbReference type="Google" id="ProtNLM"/>
    </source>
</evidence>
<dbReference type="InParanoid" id="A0A1E7EKV0"/>
<feature type="signal peptide" evidence="2">
    <location>
        <begin position="1"/>
        <end position="16"/>
    </location>
</feature>
<feature type="chain" id="PRO_5009191967" description="Aminoglycoside phosphotransferase domain-containing protein" evidence="2">
    <location>
        <begin position="17"/>
        <end position="588"/>
    </location>
</feature>
<gene>
    <name evidence="3" type="ORF">FRACYDRAFT_254548</name>
</gene>
<feature type="region of interest" description="Disordered" evidence="1">
    <location>
        <begin position="255"/>
        <end position="284"/>
    </location>
</feature>
<evidence type="ECO:0000313" key="4">
    <source>
        <dbReference type="Proteomes" id="UP000095751"/>
    </source>
</evidence>
<feature type="compositionally biased region" description="Low complexity" evidence="1">
    <location>
        <begin position="161"/>
        <end position="171"/>
    </location>
</feature>
<evidence type="ECO:0000256" key="1">
    <source>
        <dbReference type="SAM" id="MobiDB-lite"/>
    </source>
</evidence>
<evidence type="ECO:0000256" key="2">
    <source>
        <dbReference type="SAM" id="SignalP"/>
    </source>
</evidence>
<dbReference type="Gene3D" id="3.90.1200.10">
    <property type="match status" value="1"/>
</dbReference>
<dbReference type="KEGG" id="fcy:FRACYDRAFT_254548"/>
<organism evidence="3 4">
    <name type="scientific">Fragilariopsis cylindrus CCMP1102</name>
    <dbReference type="NCBI Taxonomy" id="635003"/>
    <lineage>
        <taxon>Eukaryota</taxon>
        <taxon>Sar</taxon>
        <taxon>Stramenopiles</taxon>
        <taxon>Ochrophyta</taxon>
        <taxon>Bacillariophyta</taxon>
        <taxon>Bacillariophyceae</taxon>
        <taxon>Bacillariophycidae</taxon>
        <taxon>Bacillariales</taxon>
        <taxon>Bacillariaceae</taxon>
        <taxon>Fragilariopsis</taxon>
    </lineage>
</organism>
<dbReference type="Proteomes" id="UP000095751">
    <property type="component" value="Unassembled WGS sequence"/>
</dbReference>
<name>A0A1E7EKV0_9STRA</name>
<protein>
    <recommendedName>
        <fullName evidence="5">Aminoglycoside phosphotransferase domain-containing protein</fullName>
    </recommendedName>
</protein>
<feature type="region of interest" description="Disordered" evidence="1">
    <location>
        <begin position="157"/>
        <end position="182"/>
    </location>
</feature>
<dbReference type="EMBL" id="KV784408">
    <property type="protein sequence ID" value="OEU06528.1"/>
    <property type="molecule type" value="Genomic_DNA"/>
</dbReference>
<dbReference type="PANTHER" id="PTHR11012:SF30">
    <property type="entry name" value="PROTEIN KINASE-LIKE DOMAIN-CONTAINING"/>
    <property type="match status" value="1"/>
</dbReference>
<reference evidence="3 4" key="1">
    <citation type="submission" date="2016-09" db="EMBL/GenBank/DDBJ databases">
        <title>Extensive genetic diversity and differential bi-allelic expression allows diatom success in the polar Southern Ocean.</title>
        <authorList>
            <consortium name="DOE Joint Genome Institute"/>
            <person name="Mock T."/>
            <person name="Otillar R.P."/>
            <person name="Strauss J."/>
            <person name="Dupont C."/>
            <person name="Frickenhaus S."/>
            <person name="Maumus F."/>
            <person name="Mcmullan M."/>
            <person name="Sanges R."/>
            <person name="Schmutz J."/>
            <person name="Toseland A."/>
            <person name="Valas R."/>
            <person name="Veluchamy A."/>
            <person name="Ward B.J."/>
            <person name="Allen A."/>
            <person name="Barry K."/>
            <person name="Falciatore A."/>
            <person name="Ferrante M."/>
            <person name="Fortunato A.E."/>
            <person name="Gloeckner G."/>
            <person name="Gruber A."/>
            <person name="Hipkin R."/>
            <person name="Janech M."/>
            <person name="Kroth P."/>
            <person name="Leese F."/>
            <person name="Lindquist E."/>
            <person name="Lyon B.R."/>
            <person name="Martin J."/>
            <person name="Mayer C."/>
            <person name="Parker M."/>
            <person name="Quesneville H."/>
            <person name="Raymond J."/>
            <person name="Uhlig C."/>
            <person name="Valentin K.U."/>
            <person name="Worden A.Z."/>
            <person name="Armbrust E.V."/>
            <person name="Bowler C."/>
            <person name="Green B."/>
            <person name="Moulton V."/>
            <person name="Van Oosterhout C."/>
            <person name="Grigoriev I."/>
        </authorList>
    </citation>
    <scope>NUCLEOTIDE SEQUENCE [LARGE SCALE GENOMIC DNA]</scope>
    <source>
        <strain evidence="3 4">CCMP1102</strain>
    </source>
</reference>